<dbReference type="FunFam" id="1.20.5.190:FF:000041">
    <property type="entry name" value="IQ motif containing N"/>
    <property type="match status" value="1"/>
</dbReference>
<dbReference type="AlphaFoldDB" id="A0AB34GXI0"/>
<name>A0AB34GXI0_ESCRO</name>
<proteinExistence type="predicted"/>
<organism evidence="3 4">
    <name type="scientific">Eschrichtius robustus</name>
    <name type="common">California gray whale</name>
    <name type="synonym">Eschrichtius gibbosus</name>
    <dbReference type="NCBI Taxonomy" id="9764"/>
    <lineage>
        <taxon>Eukaryota</taxon>
        <taxon>Metazoa</taxon>
        <taxon>Chordata</taxon>
        <taxon>Craniata</taxon>
        <taxon>Vertebrata</taxon>
        <taxon>Euteleostomi</taxon>
        <taxon>Mammalia</taxon>
        <taxon>Eutheria</taxon>
        <taxon>Laurasiatheria</taxon>
        <taxon>Artiodactyla</taxon>
        <taxon>Whippomorpha</taxon>
        <taxon>Cetacea</taxon>
        <taxon>Mysticeti</taxon>
        <taxon>Eschrichtiidae</taxon>
        <taxon>Eschrichtius</taxon>
    </lineage>
</organism>
<feature type="compositionally biased region" description="Polar residues" evidence="2">
    <location>
        <begin position="888"/>
        <end position="900"/>
    </location>
</feature>
<keyword evidence="4" id="KW-1185">Reference proteome</keyword>
<reference evidence="3 4" key="1">
    <citation type="submission" date="2022-11" db="EMBL/GenBank/DDBJ databases">
        <title>Whole genome sequence of Eschrichtius robustus ER-17-0199.</title>
        <authorList>
            <person name="Bruniche-Olsen A."/>
            <person name="Black A.N."/>
            <person name="Fields C.J."/>
            <person name="Walden K."/>
            <person name="Dewoody J.A."/>
        </authorList>
    </citation>
    <scope>NUCLEOTIDE SEQUENCE [LARGE SCALE GENOMIC DNA]</scope>
    <source>
        <strain evidence="3">ER-17-0199</strain>
        <tissue evidence="3">Blubber</tissue>
    </source>
</reference>
<feature type="region of interest" description="Disordered" evidence="2">
    <location>
        <begin position="158"/>
        <end position="205"/>
    </location>
</feature>
<evidence type="ECO:0008006" key="5">
    <source>
        <dbReference type="Google" id="ProtNLM"/>
    </source>
</evidence>
<comment type="caution">
    <text evidence="3">The sequence shown here is derived from an EMBL/GenBank/DDBJ whole genome shotgun (WGS) entry which is preliminary data.</text>
</comment>
<dbReference type="Gene3D" id="1.20.5.190">
    <property type="match status" value="2"/>
</dbReference>
<dbReference type="Pfam" id="PF00612">
    <property type="entry name" value="IQ"/>
    <property type="match status" value="3"/>
</dbReference>
<feature type="compositionally biased region" description="Polar residues" evidence="2">
    <location>
        <begin position="192"/>
        <end position="205"/>
    </location>
</feature>
<feature type="compositionally biased region" description="Polar residues" evidence="2">
    <location>
        <begin position="158"/>
        <end position="183"/>
    </location>
</feature>
<dbReference type="PANTHER" id="PTHR22590:SF2">
    <property type="entry name" value="IQ DOMAIN-CONTAINING PROTEIN N"/>
    <property type="match status" value="1"/>
</dbReference>
<dbReference type="InterPro" id="IPR000048">
    <property type="entry name" value="IQ_motif_EF-hand-BS"/>
</dbReference>
<evidence type="ECO:0000313" key="4">
    <source>
        <dbReference type="Proteomes" id="UP001159641"/>
    </source>
</evidence>
<dbReference type="EMBL" id="JAIQCJ010002068">
    <property type="protein sequence ID" value="KAJ8784179.1"/>
    <property type="molecule type" value="Genomic_DNA"/>
</dbReference>
<keyword evidence="1" id="KW-0677">Repeat</keyword>
<dbReference type="Proteomes" id="UP001159641">
    <property type="component" value="Unassembled WGS sequence"/>
</dbReference>
<gene>
    <name evidence="3" type="ORF">J1605_008509</name>
</gene>
<evidence type="ECO:0000313" key="3">
    <source>
        <dbReference type="EMBL" id="KAJ8784179.1"/>
    </source>
</evidence>
<dbReference type="CDD" id="cd23767">
    <property type="entry name" value="IQCD"/>
    <property type="match status" value="3"/>
</dbReference>
<dbReference type="PANTHER" id="PTHR22590">
    <property type="entry name" value="MYOSIN MOTOR DOMAIN-CONTAINING PROTEIN"/>
    <property type="match status" value="1"/>
</dbReference>
<dbReference type="InterPro" id="IPR027417">
    <property type="entry name" value="P-loop_NTPase"/>
</dbReference>
<evidence type="ECO:0000256" key="1">
    <source>
        <dbReference type="ARBA" id="ARBA00022737"/>
    </source>
</evidence>
<dbReference type="SMART" id="SM00015">
    <property type="entry name" value="IQ"/>
    <property type="match status" value="5"/>
</dbReference>
<protein>
    <recommendedName>
        <fullName evidence="5">IQ domain-containing protein N</fullName>
    </recommendedName>
</protein>
<evidence type="ECO:0000256" key="2">
    <source>
        <dbReference type="SAM" id="MobiDB-lite"/>
    </source>
</evidence>
<dbReference type="InterPro" id="IPR052318">
    <property type="entry name" value="CellDiv_DevSignal_Domain"/>
</dbReference>
<dbReference type="PROSITE" id="PS50096">
    <property type="entry name" value="IQ"/>
    <property type="match status" value="5"/>
</dbReference>
<feature type="region of interest" description="Disordered" evidence="2">
    <location>
        <begin position="867"/>
        <end position="900"/>
    </location>
</feature>
<sequence length="1235" mass="125910">MTDGMNPSLGQTCRVGGVAPSLAQSSMTIGVAPSLGQPSLTIGVAPSLGQPSMTIGVAPSLGQPSMTIGVAPSLGQPSMTIGVAPSLGQPSLTIGVAPSLGQPSLTIGVNPCLAQPSFASGMTPSLGQPPMAYVVAPSLGQPSMAGAAFSSLAQPSVASRGTPSLAQPSVASRGTPSLAQPSVASRGAPSLAQPSVASRGTPSLAQPSVISGTGCALCQPSWARRVGSNLLSSRVNAVAPSQCHSSFAIEVTSRAPYPSVANSMGRGLSQPTVSTRVDPCQDPLMVSGVTPNPQAPEFSKVALGFHQPSSISGRHPSITEQSAVTVSAPSLYQASAASGEDSCLGQGTSISQGILFRGMATSMSQGTMAAGMLPNVPQGTLAAGMFLSMSRVPMSPGMSGSMGWRSVVTGMGPSQSQVTRGMAPITSWASVAGAPLIHEPVSEAGPGFSPASVPGGLDVSSSKFSLTNVGPGISQVNVDLPISLDQQCPSVFPISKSSYQQADAVSQEPGMGMASGVVPGSVASRMTTTVALGTMAGGMTPSLSPGSVIRGVGQSLPQGSTMSCVAPSLPPGYMVSGVVETLPPGSVISGMGQGLSPGSMISGMGQGLPPGSGASGKARTLPLSSVTTAVSPSLIAASLAGGKRQGLSVRPSASLTAPSLLLGSAASGVGSSIPPCPVASSVDPASMPGGLDQNLVLESMASTAGPPSTVGGVAQSLPQGSMLIEISPRPYHGALAGEASTASFQASRIPGLAQAHLQEANGTAKGVYQVPTVLQRASQLSQALGMMPFETTGHQTVMKPEDLDKALPQGSISKWESEVLEATPWMSHSPLATDIDHSQEFPAEDETLPKDQMPLLEEVAPSQAMSMTGGMASVPPQSPSFAKHSMASGGTPTLHQRSASNWGAPVPTLWLLLRAPADSHRASLTPAVLQGPEDAGVSGGQAWNSAVPSVAVGPRNSTAVPGGTWEPARNTVPWDVMAAVDPRQPVELVASVQAAEKIIIHAVGIIQACTRGFLVRRTIKVWHQWAITIQAAWRGYCVRRDLARLCRAATIIQAAWRGFCTRRSCTQQMLLPGMWAEMGSGARTTSDHRCFQSCRPHVCSLCQSLSSGLGSPPSAVMLVGSSSRTCHMCGHTQPTRVVHGTGQGAAGQAGMPRGCTTRSNPWSPWQPHHQNKAATAIQSAWRGFTVRCRLKQQQLAAKMLQATWRGHCTRASLTTDALLGPAAWDNSQHTQWPGV</sequence>
<accession>A0AB34GXI0</accession>
<dbReference type="SUPFAM" id="SSF52540">
    <property type="entry name" value="P-loop containing nucleoside triphosphate hydrolases"/>
    <property type="match status" value="1"/>
</dbReference>